<organism evidence="2 3">
    <name type="scientific">Achromobacter piechaudii ATCC 43553</name>
    <dbReference type="NCBI Taxonomy" id="742159"/>
    <lineage>
        <taxon>Bacteria</taxon>
        <taxon>Pseudomonadati</taxon>
        <taxon>Pseudomonadota</taxon>
        <taxon>Betaproteobacteria</taxon>
        <taxon>Burkholderiales</taxon>
        <taxon>Alcaligenaceae</taxon>
        <taxon>Achromobacter</taxon>
    </lineage>
</organism>
<reference evidence="3" key="1">
    <citation type="submission" date="2010-03" db="EMBL/GenBank/DDBJ databases">
        <title>Complete sequence of Mobiluncus curtisii ATCC 43063.</title>
        <authorList>
            <person name="Muzny D."/>
            <person name="Qin X."/>
            <person name="Deng J."/>
            <person name="Jiang H."/>
            <person name="Liu Y."/>
            <person name="Qu J."/>
            <person name="Song X.-Z."/>
            <person name="Zhang L."/>
            <person name="Thornton R."/>
            <person name="Coyle M."/>
            <person name="Francisco L."/>
            <person name="Jackson L."/>
            <person name="Javaid M."/>
            <person name="Korchina V."/>
            <person name="Kovar C."/>
            <person name="Mata R."/>
            <person name="Mathew T."/>
            <person name="Ngo R."/>
            <person name="Nguyen L."/>
            <person name="Nguyen N."/>
            <person name="Okwuonu G."/>
            <person name="Ongeri F."/>
            <person name="Pham C."/>
            <person name="Simmons D."/>
            <person name="Wilczek-Boney K."/>
            <person name="Hale W."/>
            <person name="Jakkamsetti A."/>
            <person name="Pham P."/>
            <person name="Ruth R."/>
            <person name="San Lucas F."/>
            <person name="Warren J."/>
            <person name="Zhang J."/>
            <person name="Zhao Z."/>
            <person name="Zhou C."/>
            <person name="Zhu D."/>
            <person name="Lee S."/>
            <person name="Bess C."/>
            <person name="Blankenburg K."/>
            <person name="Forbes L."/>
            <person name="Fu Q."/>
            <person name="Gubbala S."/>
            <person name="Hirani K."/>
            <person name="Jayaseelan J.C."/>
            <person name="Lara F."/>
            <person name="Munidasa M."/>
            <person name="Palculict T."/>
            <person name="Patil S."/>
            <person name="Pu L.-L."/>
            <person name="Saada N."/>
            <person name="Tang L."/>
            <person name="Weissenberger G."/>
            <person name="Zhu Y."/>
            <person name="Hemphill L."/>
            <person name="Shang Y."/>
            <person name="Youmans B."/>
            <person name="Ayvaz T."/>
            <person name="Ross M."/>
            <person name="Santibanez J."/>
            <person name="Aqrawi P."/>
            <person name="Gross S."/>
            <person name="Joshi V."/>
            <person name="Fowler G."/>
            <person name="Nazareth L."/>
            <person name="Reid J."/>
            <person name="Worley K."/>
            <person name="Petrosino J."/>
            <person name="Highlander S."/>
            <person name="Gibbs R."/>
            <person name="Gibbs R."/>
        </authorList>
    </citation>
    <scope>NUCLEOTIDE SEQUENCE [LARGE SCALE GENOMIC DNA]</scope>
    <source>
        <strain evidence="3">ATCC 43553</strain>
    </source>
</reference>
<evidence type="ECO:0000259" key="1">
    <source>
        <dbReference type="Pfam" id="PF12146"/>
    </source>
</evidence>
<dbReference type="Gene3D" id="3.40.50.1820">
    <property type="entry name" value="alpha/beta hydrolase"/>
    <property type="match status" value="1"/>
</dbReference>
<dbReference type="GO" id="GO:0047372">
    <property type="term" value="F:monoacylglycerol lipase activity"/>
    <property type="evidence" value="ECO:0007669"/>
    <property type="project" value="UniProtKB-EC"/>
</dbReference>
<feature type="domain" description="Serine aminopeptidase S33" evidence="1">
    <location>
        <begin position="41"/>
        <end position="267"/>
    </location>
</feature>
<comment type="caution">
    <text evidence="2">The sequence shown here is derived from an EMBL/GenBank/DDBJ whole genome shotgun (WGS) entry which is preliminary data.</text>
</comment>
<dbReference type="InterPro" id="IPR029058">
    <property type="entry name" value="AB_hydrolase_fold"/>
</dbReference>
<dbReference type="EMBL" id="ADMS01000025">
    <property type="protein sequence ID" value="EFF77567.1"/>
    <property type="molecule type" value="Genomic_DNA"/>
</dbReference>
<dbReference type="PATRIC" id="fig|742159.3.peg.2009"/>
<dbReference type="ESTHER" id="9burk-d4x6n9">
    <property type="family name" value="Monoglyceridelipase_lysophospholip"/>
</dbReference>
<dbReference type="InterPro" id="IPR022742">
    <property type="entry name" value="Hydrolase_4"/>
</dbReference>
<proteinExistence type="predicted"/>
<dbReference type="EC" id="3.1.1.23" evidence="2"/>
<dbReference type="HOGENOM" id="CLU_026209_7_2_4"/>
<dbReference type="AlphaFoldDB" id="D4X6N9"/>
<accession>D4X6N9</accession>
<dbReference type="Proteomes" id="UP000004510">
    <property type="component" value="Unassembled WGS sequence"/>
</dbReference>
<dbReference type="Pfam" id="PF12146">
    <property type="entry name" value="Hydrolase_4"/>
    <property type="match status" value="1"/>
</dbReference>
<protein>
    <submittedName>
        <fullName evidence="2">Hydrolase, alpha/beta domain protein</fullName>
        <ecNumber evidence="2">3.1.1.23</ecNumber>
    </submittedName>
</protein>
<dbReference type="SUPFAM" id="SSF53474">
    <property type="entry name" value="alpha/beta-Hydrolases"/>
    <property type="match status" value="1"/>
</dbReference>
<dbReference type="PANTHER" id="PTHR11614">
    <property type="entry name" value="PHOSPHOLIPASE-RELATED"/>
    <property type="match status" value="1"/>
</dbReference>
<gene>
    <name evidence="2" type="primary">mglL</name>
    <name evidence="2" type="ORF">HMPREF0004_1136</name>
</gene>
<evidence type="ECO:0000313" key="2">
    <source>
        <dbReference type="EMBL" id="EFF77567.1"/>
    </source>
</evidence>
<keyword evidence="2" id="KW-0378">Hydrolase</keyword>
<sequence>MLKLSPISITPAPDGTPLANYLWPAAPDVPPPITGAGTPSIYLMHGLSEHAGRYDRLARWLSARGWTVGAHDHRGHGRSGGPPATLAHQDDLIIDATQCLRDWTQAQGRPPIVLAHSLGALVAVQIALRRLAELDALVLSSPPFVVNVPIWVRRTLTWMSLHAPDLRVPHGLAPARISHDRAVVKAYRSDPLVRRRMTGRLARFVDEGGRDSLREAGQLACRTLLMVAGDDSIVAAEGSRQFAQRAPAELLTLRWYDTAWHEIFNETAPISDPVYADLDEWLARTAQALSLPPVLAPSAQEAGTP</sequence>
<name>D4X6N9_9BURK</name>
<dbReference type="eggNOG" id="COG2267">
    <property type="taxonomic scope" value="Bacteria"/>
</dbReference>
<evidence type="ECO:0000313" key="3">
    <source>
        <dbReference type="Proteomes" id="UP000004510"/>
    </source>
</evidence>
<dbReference type="InterPro" id="IPR051044">
    <property type="entry name" value="MAG_DAG_Lipase"/>
</dbReference>